<sequence>MQPSLFMKIKTNNTLGKKQNNKNKFPANKQTEFRLRKFTVSVSMFNYICRLTKIIRTTKGKELTK</sequence>
<reference evidence="1 2" key="1">
    <citation type="submission" date="2019-06" db="EMBL/GenBank/DDBJ databases">
        <title>Whole genome shotgun sequence of Flavobacterium flevense NBRC 14960.</title>
        <authorList>
            <person name="Hosoyama A."/>
            <person name="Uohara A."/>
            <person name="Ohji S."/>
            <person name="Ichikawa N."/>
        </authorList>
    </citation>
    <scope>NUCLEOTIDE SEQUENCE [LARGE SCALE GENOMIC DNA]</scope>
    <source>
        <strain evidence="1 2">NBRC 14960</strain>
    </source>
</reference>
<dbReference type="STRING" id="983.SAMN05443543_107223"/>
<dbReference type="AlphaFoldDB" id="A0A4Y4AV34"/>
<accession>A0A4Y4AV34</accession>
<evidence type="ECO:0000313" key="2">
    <source>
        <dbReference type="Proteomes" id="UP000316775"/>
    </source>
</evidence>
<protein>
    <submittedName>
        <fullName evidence="1">Uncharacterized protein</fullName>
    </submittedName>
</protein>
<organism evidence="1 2">
    <name type="scientific">Flavobacterium flevense</name>
    <dbReference type="NCBI Taxonomy" id="983"/>
    <lineage>
        <taxon>Bacteria</taxon>
        <taxon>Pseudomonadati</taxon>
        <taxon>Bacteroidota</taxon>
        <taxon>Flavobacteriia</taxon>
        <taxon>Flavobacteriales</taxon>
        <taxon>Flavobacteriaceae</taxon>
        <taxon>Flavobacterium</taxon>
    </lineage>
</organism>
<dbReference type="EMBL" id="BJNP01000015">
    <property type="protein sequence ID" value="GEC72066.1"/>
    <property type="molecule type" value="Genomic_DNA"/>
</dbReference>
<proteinExistence type="predicted"/>
<dbReference type="Proteomes" id="UP000316775">
    <property type="component" value="Unassembled WGS sequence"/>
</dbReference>
<evidence type="ECO:0000313" key="1">
    <source>
        <dbReference type="EMBL" id="GEC72066.1"/>
    </source>
</evidence>
<keyword evidence="2" id="KW-1185">Reference proteome</keyword>
<gene>
    <name evidence="1" type="ORF">FFL01_16050</name>
</gene>
<name>A0A4Y4AV34_9FLAO</name>
<comment type="caution">
    <text evidence="1">The sequence shown here is derived from an EMBL/GenBank/DDBJ whole genome shotgun (WGS) entry which is preliminary data.</text>
</comment>